<accession>A0A1H9XAP0</accession>
<proteinExistence type="predicted"/>
<reference evidence="1 2" key="1">
    <citation type="submission" date="2016-10" db="EMBL/GenBank/DDBJ databases">
        <authorList>
            <person name="de Groot N.N."/>
        </authorList>
    </citation>
    <scope>NUCLEOTIDE SEQUENCE [LARGE SCALE GENOMIC DNA]</scope>
    <source>
        <strain evidence="1 2">AR40</strain>
    </source>
</reference>
<dbReference type="Proteomes" id="UP000182584">
    <property type="component" value="Unassembled WGS sequence"/>
</dbReference>
<dbReference type="EMBL" id="FOGJ01000052">
    <property type="protein sequence ID" value="SES43192.1"/>
    <property type="molecule type" value="Genomic_DNA"/>
</dbReference>
<gene>
    <name evidence="1" type="ORF">SAMN04487884_1529</name>
</gene>
<name>A0A1H9XAP0_BUTFI</name>
<protein>
    <submittedName>
        <fullName evidence="1">Uncharacterized protein</fullName>
    </submittedName>
</protein>
<evidence type="ECO:0000313" key="2">
    <source>
        <dbReference type="Proteomes" id="UP000182584"/>
    </source>
</evidence>
<organism evidence="1 2">
    <name type="scientific">Butyrivibrio fibrisolvens</name>
    <dbReference type="NCBI Taxonomy" id="831"/>
    <lineage>
        <taxon>Bacteria</taxon>
        <taxon>Bacillati</taxon>
        <taxon>Bacillota</taxon>
        <taxon>Clostridia</taxon>
        <taxon>Lachnospirales</taxon>
        <taxon>Lachnospiraceae</taxon>
        <taxon>Butyrivibrio</taxon>
    </lineage>
</organism>
<sequence>MTGTVKVYDFEDDNSFETEIIIRGKLEETEFYDRQENDFELPGELGYCPDCGCPLNIENDGGNGVCIKCVPDHY</sequence>
<evidence type="ECO:0000313" key="1">
    <source>
        <dbReference type="EMBL" id="SES43192.1"/>
    </source>
</evidence>
<dbReference type="AlphaFoldDB" id="A0A1H9XAP0"/>